<keyword evidence="1" id="KW-0106">Calcium</keyword>
<protein>
    <recommendedName>
        <fullName evidence="2">EF-hand domain-containing protein</fullName>
    </recommendedName>
</protein>
<name>A0A804LYS3_MAIZE</name>
<evidence type="ECO:0000313" key="4">
    <source>
        <dbReference type="Proteomes" id="UP000007305"/>
    </source>
</evidence>
<dbReference type="PROSITE" id="PS50222">
    <property type="entry name" value="EF_HAND_2"/>
    <property type="match status" value="1"/>
</dbReference>
<dbReference type="InterPro" id="IPR002048">
    <property type="entry name" value="EF_hand_dom"/>
</dbReference>
<dbReference type="EnsemblPlants" id="Zm00001eb046070_T001">
    <property type="protein sequence ID" value="Zm00001eb046070_P001"/>
    <property type="gene ID" value="Zm00001eb046070"/>
</dbReference>
<dbReference type="AlphaFoldDB" id="A0A804LYS3"/>
<sequence>MPLRSEVPADAAPAPTPAPEPVGRLTVVLDLDETLVSAYESSSLPAIGTGAVLRSPDVAGQRAQGLLRHRRGRCSSRRQQPSWRYLIPILYVSVELVKALQAHIINWDIHMFDEEIGNTTQVCGVDLTDKVVDIIFHVFDANCDGKLSSEEFLRKCLFSMMSDLPSVLEAFADRKHGKDREEKMAMPRVPGQHLLPPRISIYPLKSIFWRTEAIQVE</sequence>
<dbReference type="InParanoid" id="A0A804LYS3"/>
<organism evidence="3 4">
    <name type="scientific">Zea mays</name>
    <name type="common">Maize</name>
    <dbReference type="NCBI Taxonomy" id="4577"/>
    <lineage>
        <taxon>Eukaryota</taxon>
        <taxon>Viridiplantae</taxon>
        <taxon>Streptophyta</taxon>
        <taxon>Embryophyta</taxon>
        <taxon>Tracheophyta</taxon>
        <taxon>Spermatophyta</taxon>
        <taxon>Magnoliopsida</taxon>
        <taxon>Liliopsida</taxon>
        <taxon>Poales</taxon>
        <taxon>Poaceae</taxon>
        <taxon>PACMAD clade</taxon>
        <taxon>Panicoideae</taxon>
        <taxon>Andropogonodae</taxon>
        <taxon>Andropogoneae</taxon>
        <taxon>Tripsacinae</taxon>
        <taxon>Zea</taxon>
    </lineage>
</organism>
<evidence type="ECO:0000259" key="2">
    <source>
        <dbReference type="PROSITE" id="PS50222"/>
    </source>
</evidence>
<dbReference type="InterPro" id="IPR018247">
    <property type="entry name" value="EF_Hand_1_Ca_BS"/>
</dbReference>
<dbReference type="InterPro" id="IPR011992">
    <property type="entry name" value="EF-hand-dom_pair"/>
</dbReference>
<reference evidence="3" key="2">
    <citation type="submission" date="2019-07" db="EMBL/GenBank/DDBJ databases">
        <authorList>
            <person name="Seetharam A."/>
            <person name="Woodhouse M."/>
            <person name="Cannon E."/>
        </authorList>
    </citation>
    <scope>NUCLEOTIDE SEQUENCE [LARGE SCALE GENOMIC DNA]</scope>
    <source>
        <strain evidence="3">cv. B73</strain>
    </source>
</reference>
<dbReference type="Proteomes" id="UP000007305">
    <property type="component" value="Chromosome 1"/>
</dbReference>
<evidence type="ECO:0000256" key="1">
    <source>
        <dbReference type="ARBA" id="ARBA00022837"/>
    </source>
</evidence>
<reference evidence="4" key="1">
    <citation type="submission" date="2015-12" db="EMBL/GenBank/DDBJ databases">
        <title>Update maize B73 reference genome by single molecule sequencing technologies.</title>
        <authorList>
            <consortium name="Maize Genome Sequencing Project"/>
            <person name="Ware D."/>
        </authorList>
    </citation>
    <scope>NUCLEOTIDE SEQUENCE [LARGE SCALE GENOMIC DNA]</scope>
    <source>
        <strain evidence="4">cv. B73</strain>
    </source>
</reference>
<feature type="domain" description="EF-hand" evidence="2">
    <location>
        <begin position="127"/>
        <end position="162"/>
    </location>
</feature>
<accession>A0A804LYS3</accession>
<dbReference type="GO" id="GO:0005509">
    <property type="term" value="F:calcium ion binding"/>
    <property type="evidence" value="ECO:0007669"/>
    <property type="project" value="InterPro"/>
</dbReference>
<dbReference type="Gramene" id="Zm00001eb046070_T001">
    <property type="protein sequence ID" value="Zm00001eb046070_P001"/>
    <property type="gene ID" value="Zm00001eb046070"/>
</dbReference>
<dbReference type="Gene3D" id="1.10.238.10">
    <property type="entry name" value="EF-hand"/>
    <property type="match status" value="1"/>
</dbReference>
<keyword evidence="4" id="KW-1185">Reference proteome</keyword>
<evidence type="ECO:0000313" key="3">
    <source>
        <dbReference type="EnsemblPlants" id="Zm00001eb046070_P001"/>
    </source>
</evidence>
<dbReference type="PROSITE" id="PS00018">
    <property type="entry name" value="EF_HAND_1"/>
    <property type="match status" value="1"/>
</dbReference>
<dbReference type="SUPFAM" id="SSF47473">
    <property type="entry name" value="EF-hand"/>
    <property type="match status" value="1"/>
</dbReference>
<reference evidence="3" key="3">
    <citation type="submission" date="2021-05" db="UniProtKB">
        <authorList>
            <consortium name="EnsemblPlants"/>
        </authorList>
    </citation>
    <scope>IDENTIFICATION</scope>
    <source>
        <strain evidence="3">cv. B73</strain>
    </source>
</reference>
<proteinExistence type="predicted"/>